<dbReference type="GO" id="GO:0070043">
    <property type="term" value="F:rRNA (guanine-N7-)-methyltransferase activity"/>
    <property type="evidence" value="ECO:0007669"/>
    <property type="project" value="UniProtKB-UniRule"/>
</dbReference>
<dbReference type="GO" id="GO:0005829">
    <property type="term" value="C:cytosol"/>
    <property type="evidence" value="ECO:0007669"/>
    <property type="project" value="TreeGrafter"/>
</dbReference>
<dbReference type="EMBL" id="BLRV01000036">
    <property type="protein sequence ID" value="GFP21337.1"/>
    <property type="molecule type" value="Genomic_DNA"/>
</dbReference>
<dbReference type="InterPro" id="IPR029063">
    <property type="entry name" value="SAM-dependent_MTases_sf"/>
</dbReference>
<evidence type="ECO:0000256" key="1">
    <source>
        <dbReference type="ARBA" id="ARBA00022490"/>
    </source>
</evidence>
<keyword evidence="1 6" id="KW-0963">Cytoplasm</keyword>
<keyword evidence="4 6" id="KW-0808">Transferase</keyword>
<dbReference type="Gene3D" id="3.40.50.150">
    <property type="entry name" value="Vaccinia Virus protein VP39"/>
    <property type="match status" value="1"/>
</dbReference>
<feature type="binding site" evidence="6">
    <location>
        <position position="84"/>
    </location>
    <ligand>
        <name>S-adenosyl-L-methionine</name>
        <dbReference type="ChEBI" id="CHEBI:59789"/>
    </ligand>
</feature>
<keyword evidence="5 6" id="KW-0949">S-adenosyl-L-methionine</keyword>
<evidence type="ECO:0000313" key="7">
    <source>
        <dbReference type="EMBL" id="GFP21337.1"/>
    </source>
</evidence>
<comment type="caution">
    <text evidence="7">The sequence shown here is derived from an EMBL/GenBank/DDBJ whole genome shotgun (WGS) entry which is preliminary data.</text>
</comment>
<dbReference type="PIRSF" id="PIRSF003078">
    <property type="entry name" value="GidB"/>
    <property type="match status" value="1"/>
</dbReference>
<dbReference type="FunFam" id="3.40.50.150:FF:000041">
    <property type="entry name" value="Ribosomal RNA small subunit methyltransferase G"/>
    <property type="match status" value="1"/>
</dbReference>
<evidence type="ECO:0000256" key="3">
    <source>
        <dbReference type="ARBA" id="ARBA00022603"/>
    </source>
</evidence>
<keyword evidence="2 6" id="KW-0698">rRNA processing</keyword>
<dbReference type="EC" id="2.1.1.-" evidence="6"/>
<dbReference type="PANTHER" id="PTHR31760">
    <property type="entry name" value="S-ADENOSYL-L-METHIONINE-DEPENDENT METHYLTRANSFERASES SUPERFAMILY PROTEIN"/>
    <property type="match status" value="1"/>
</dbReference>
<gene>
    <name evidence="6" type="primary">rsmG</name>
    <name evidence="7" type="ORF">HKBW3S06_00563</name>
</gene>
<dbReference type="InterPro" id="IPR003682">
    <property type="entry name" value="rRNA_ssu_MeTfrase_G"/>
</dbReference>
<dbReference type="Pfam" id="PF02527">
    <property type="entry name" value="GidB"/>
    <property type="match status" value="1"/>
</dbReference>
<dbReference type="SUPFAM" id="SSF53335">
    <property type="entry name" value="S-adenosyl-L-methionine-dependent methyltransferases"/>
    <property type="match status" value="1"/>
</dbReference>
<name>A0A6V8NMM6_9ACTN</name>
<dbReference type="CDD" id="cd02440">
    <property type="entry name" value="AdoMet_MTases"/>
    <property type="match status" value="1"/>
</dbReference>
<dbReference type="NCBIfam" id="TIGR00138">
    <property type="entry name" value="rsmG_gidB"/>
    <property type="match status" value="1"/>
</dbReference>
<protein>
    <recommendedName>
        <fullName evidence="6">Ribosomal RNA small subunit methyltransferase G</fullName>
        <ecNumber evidence="6">2.1.1.-</ecNumber>
    </recommendedName>
    <alternativeName>
        <fullName evidence="6">16S rRNA 7-methylguanosine methyltransferase</fullName>
        <shortName evidence="6">16S rRNA m7G methyltransferase</shortName>
    </alternativeName>
</protein>
<dbReference type="AlphaFoldDB" id="A0A6V8NMM6"/>
<evidence type="ECO:0000256" key="5">
    <source>
        <dbReference type="ARBA" id="ARBA00022691"/>
    </source>
</evidence>
<comment type="caution">
    <text evidence="6">Lacks conserved residue(s) required for the propagation of feature annotation.</text>
</comment>
<reference evidence="7 8" key="1">
    <citation type="journal article" date="2020" name="Front. Microbiol.">
        <title>Single-cell genomics of novel Actinobacteria with the Wood-Ljungdahl pathway discovered in a serpentinizing system.</title>
        <authorList>
            <person name="Merino N."/>
            <person name="Kawai M."/>
            <person name="Boyd E.S."/>
            <person name="Colman D.R."/>
            <person name="McGlynn S.E."/>
            <person name="Nealson K.H."/>
            <person name="Kurokawa K."/>
            <person name="Hongoh Y."/>
        </authorList>
    </citation>
    <scope>NUCLEOTIDE SEQUENCE [LARGE SCALE GENOMIC DNA]</scope>
    <source>
        <strain evidence="7 8">S06</strain>
    </source>
</reference>
<dbReference type="RefSeq" id="WP_176226471.1">
    <property type="nucleotide sequence ID" value="NZ_BLRV01000036.1"/>
</dbReference>
<dbReference type="PANTHER" id="PTHR31760:SF0">
    <property type="entry name" value="S-ADENOSYL-L-METHIONINE-DEPENDENT METHYLTRANSFERASES SUPERFAMILY PROTEIN"/>
    <property type="match status" value="1"/>
</dbReference>
<dbReference type="HAMAP" id="MF_00074">
    <property type="entry name" value="16SrRNA_methyltr_G"/>
    <property type="match status" value="1"/>
</dbReference>
<evidence type="ECO:0000313" key="8">
    <source>
        <dbReference type="Proteomes" id="UP000580051"/>
    </source>
</evidence>
<evidence type="ECO:0000256" key="4">
    <source>
        <dbReference type="ARBA" id="ARBA00022679"/>
    </source>
</evidence>
<sequence length="239" mass="26709">MCDVEELLRRGAAELGIQLTHGQRRKALCYLGMIQEHNQRLNLVGTSDPETLVLKHILDSLTGLTVLKEHSLVKIIDIGTGAGLPGVPLAIAQPGLEITLVESNERKAKFLQECKRSLDLSSVEVVRGRADELGRLPLLRDSFEAVISRAVAPTRVLIEHTAPFCKENYYIMLYKGRDVDAEIAICRHALEELRVQIEEIIETKIPYLGAERNLVVLRKVGPTAARYPRRIGIPQKRPL</sequence>
<comment type="similarity">
    <text evidence="6">Belongs to the methyltransferase superfamily. RNA methyltransferase RsmG family.</text>
</comment>
<proteinExistence type="inferred from homology"/>
<feature type="binding site" evidence="6">
    <location>
        <position position="79"/>
    </location>
    <ligand>
        <name>S-adenosyl-L-methionine</name>
        <dbReference type="ChEBI" id="CHEBI:59789"/>
    </ligand>
</feature>
<keyword evidence="3 6" id="KW-0489">Methyltransferase</keyword>
<comment type="function">
    <text evidence="6">Specifically methylates the N7 position of a guanine in 16S rRNA.</text>
</comment>
<comment type="subcellular location">
    <subcellularLocation>
        <location evidence="6">Cytoplasm</location>
    </subcellularLocation>
</comment>
<dbReference type="Proteomes" id="UP000580051">
    <property type="component" value="Unassembled WGS sequence"/>
</dbReference>
<feature type="binding site" evidence="6">
    <location>
        <position position="149"/>
    </location>
    <ligand>
        <name>S-adenosyl-L-methionine</name>
        <dbReference type="ChEBI" id="CHEBI:59789"/>
    </ligand>
</feature>
<evidence type="ECO:0000256" key="6">
    <source>
        <dbReference type="HAMAP-Rule" id="MF_00074"/>
    </source>
</evidence>
<accession>A0A6V8NMM6</accession>
<evidence type="ECO:0000256" key="2">
    <source>
        <dbReference type="ARBA" id="ARBA00022552"/>
    </source>
</evidence>
<organism evidence="7 8">
    <name type="scientific">Candidatus Hakubella thermalkaliphila</name>
    <dbReference type="NCBI Taxonomy" id="2754717"/>
    <lineage>
        <taxon>Bacteria</taxon>
        <taxon>Bacillati</taxon>
        <taxon>Actinomycetota</taxon>
        <taxon>Actinomycetota incertae sedis</taxon>
        <taxon>Candidatus Hakubellales</taxon>
        <taxon>Candidatus Hakubellaceae</taxon>
        <taxon>Candidatus Hakubella</taxon>
    </lineage>
</organism>